<organism evidence="2 3">
    <name type="scientific">Albidovulum sediminis</name>
    <dbReference type="NCBI Taxonomy" id="3066345"/>
    <lineage>
        <taxon>Bacteria</taxon>
        <taxon>Pseudomonadati</taxon>
        <taxon>Pseudomonadota</taxon>
        <taxon>Alphaproteobacteria</taxon>
        <taxon>Rhodobacterales</taxon>
        <taxon>Paracoccaceae</taxon>
        <taxon>Albidovulum</taxon>
    </lineage>
</organism>
<keyword evidence="1" id="KW-0812">Transmembrane</keyword>
<keyword evidence="1" id="KW-0472">Membrane</keyword>
<evidence type="ECO:0000313" key="3">
    <source>
        <dbReference type="Proteomes" id="UP001205601"/>
    </source>
</evidence>
<dbReference type="EMBL" id="JAOCQF010000001">
    <property type="protein sequence ID" value="MCT8328380.1"/>
    <property type="molecule type" value="Genomic_DNA"/>
</dbReference>
<dbReference type="Proteomes" id="UP001205601">
    <property type="component" value="Unassembled WGS sequence"/>
</dbReference>
<keyword evidence="3" id="KW-1185">Reference proteome</keyword>
<evidence type="ECO:0000313" key="2">
    <source>
        <dbReference type="EMBL" id="MCT8328380.1"/>
    </source>
</evidence>
<accession>A0ABT2NI27</accession>
<sequence length="158" mass="17402">MNETLKAGGGAGRGVTVALVASLALNLLLGGLVAGAAVRHHRDMGPGDRGGLAFAPYFESLGRADRAAMREEMLRRMPALREMHRERSDDVRAFLEVIRADPFDPEAAGKVLEHQLGRASRRLDEGRELFLERLAAMTPEERLAYADRLEQALGRKRD</sequence>
<dbReference type="InterPro" id="IPR025961">
    <property type="entry name" value="Metal_resist"/>
</dbReference>
<keyword evidence="1" id="KW-1133">Transmembrane helix</keyword>
<gene>
    <name evidence="2" type="ORF">N5I32_02525</name>
</gene>
<reference evidence="3" key="1">
    <citation type="submission" date="2023-07" db="EMBL/GenBank/DDBJ databases">
        <title>Defluviimonas sediminis sp. nov., isolated from mangrove sediment.</title>
        <authorList>
            <person name="Liu L."/>
            <person name="Li J."/>
            <person name="Huang Y."/>
            <person name="Pan J."/>
            <person name="Li M."/>
        </authorList>
    </citation>
    <scope>NUCLEOTIDE SEQUENCE [LARGE SCALE GENOMIC DNA]</scope>
    <source>
        <strain evidence="3">FT324</strain>
    </source>
</reference>
<name>A0ABT2NI27_9RHOB</name>
<evidence type="ECO:0000256" key="1">
    <source>
        <dbReference type="SAM" id="Phobius"/>
    </source>
</evidence>
<dbReference type="RefSeq" id="WP_261493813.1">
    <property type="nucleotide sequence ID" value="NZ_JAOCQF010000001.1"/>
</dbReference>
<dbReference type="Pfam" id="PF13801">
    <property type="entry name" value="Metal_resist"/>
    <property type="match status" value="1"/>
</dbReference>
<feature type="transmembrane region" description="Helical" evidence="1">
    <location>
        <begin position="15"/>
        <end position="38"/>
    </location>
</feature>
<proteinExistence type="predicted"/>
<comment type="caution">
    <text evidence="2">The sequence shown here is derived from an EMBL/GenBank/DDBJ whole genome shotgun (WGS) entry which is preliminary data.</text>
</comment>
<protein>
    <submittedName>
        <fullName evidence="2">Periplasmic heavy metal sensor</fullName>
    </submittedName>
</protein>